<feature type="compositionally biased region" description="Pro residues" evidence="1">
    <location>
        <begin position="38"/>
        <end position="60"/>
    </location>
</feature>
<dbReference type="AlphaFoldDB" id="A0A915DDY0"/>
<dbReference type="WBParaSite" id="jg1891">
    <property type="protein sequence ID" value="jg1891"/>
    <property type="gene ID" value="jg1891"/>
</dbReference>
<evidence type="ECO:0000313" key="3">
    <source>
        <dbReference type="WBParaSite" id="jg1891"/>
    </source>
</evidence>
<dbReference type="Proteomes" id="UP000887574">
    <property type="component" value="Unplaced"/>
</dbReference>
<evidence type="ECO:0000313" key="2">
    <source>
        <dbReference type="Proteomes" id="UP000887574"/>
    </source>
</evidence>
<feature type="region of interest" description="Disordered" evidence="1">
    <location>
        <begin position="21"/>
        <end position="71"/>
    </location>
</feature>
<sequence>MASVCSYCCDVLAGLESNLAGSEKENVPTTPSSAPTPSALPPSTPPPSTPVLSAPPPSSPPQEYRSDDERFQRKTRERIAKFQASTIGVSPVPALILETA</sequence>
<name>A0A915DDY0_9BILA</name>
<proteinExistence type="predicted"/>
<evidence type="ECO:0000256" key="1">
    <source>
        <dbReference type="SAM" id="MobiDB-lite"/>
    </source>
</evidence>
<accession>A0A915DDY0</accession>
<protein>
    <submittedName>
        <fullName evidence="3">Uncharacterized protein</fullName>
    </submittedName>
</protein>
<keyword evidence="2" id="KW-1185">Reference proteome</keyword>
<feature type="compositionally biased region" description="Low complexity" evidence="1">
    <location>
        <begin position="27"/>
        <end position="37"/>
    </location>
</feature>
<reference evidence="3" key="1">
    <citation type="submission" date="2022-11" db="UniProtKB">
        <authorList>
            <consortium name="WormBaseParasite"/>
        </authorList>
    </citation>
    <scope>IDENTIFICATION</scope>
</reference>
<organism evidence="2 3">
    <name type="scientific">Ditylenchus dipsaci</name>
    <dbReference type="NCBI Taxonomy" id="166011"/>
    <lineage>
        <taxon>Eukaryota</taxon>
        <taxon>Metazoa</taxon>
        <taxon>Ecdysozoa</taxon>
        <taxon>Nematoda</taxon>
        <taxon>Chromadorea</taxon>
        <taxon>Rhabditida</taxon>
        <taxon>Tylenchina</taxon>
        <taxon>Tylenchomorpha</taxon>
        <taxon>Sphaerularioidea</taxon>
        <taxon>Anguinidae</taxon>
        <taxon>Anguininae</taxon>
        <taxon>Ditylenchus</taxon>
    </lineage>
</organism>